<dbReference type="PROSITE" id="PS51332">
    <property type="entry name" value="B12_BINDING"/>
    <property type="match status" value="1"/>
</dbReference>
<gene>
    <name evidence="10" type="ORF">MNBD_NITROSPINAE03-1004</name>
</gene>
<dbReference type="EMBL" id="UOGB01000152">
    <property type="protein sequence ID" value="VAX19598.1"/>
    <property type="molecule type" value="Genomic_DNA"/>
</dbReference>
<sequence length="468" mass="52930">MKILLIWPSVKDDELFNFLPLGLGYVASNLPDGCEARLWDGVIKKEPNSGVLNEIALFKPDLIGISIWNFNLAPAREVAELIRGSYPKITIVVGGPEPSGRKEKIFEVIDADYGFAGESEKPFRKFIEIASKHGFQHKSVRDISGIIYKDDAGVPVCVPVTWESIEDINYCDYELIDLKGYLDGGYHYGMHSHAIRTAPLLTTRGCPYSCEYCSARMVNGRKIRARKVESVIEEIKELHHTYKIDGFNIIDDNFTFYKDYAKQVCREILKLKLKNVSFNSPNGVRVEFLDEELLSIMKKVGWECVFIAPESGSEQTLKNMKKKLDLNVVAEKIAMIKNAGMKVFGFFIIGYPGETEGDINKSFDFARNNDFDYVVYTCFRPLAGTPITDKLEAAGEWSGTGAGGDYYDVAYAPAGLTKRKLKMLRLWGLFRFYTSSFSRLYNAATTHSLKRKLLFIKKLLIPSRSYSE</sequence>
<dbReference type="SFLD" id="SFLDS00029">
    <property type="entry name" value="Radical_SAM"/>
    <property type="match status" value="1"/>
</dbReference>
<dbReference type="AlphaFoldDB" id="A0A3B1C6V2"/>
<accession>A0A3B1C6V2</accession>
<dbReference type="SUPFAM" id="SSF102114">
    <property type="entry name" value="Radical SAM enzymes"/>
    <property type="match status" value="1"/>
</dbReference>
<feature type="domain" description="B12-binding" evidence="8">
    <location>
        <begin position="2"/>
        <end position="137"/>
    </location>
</feature>
<dbReference type="InterPro" id="IPR034466">
    <property type="entry name" value="Methyltransferase_Class_B"/>
</dbReference>
<dbReference type="PROSITE" id="PS51918">
    <property type="entry name" value="RADICAL_SAM"/>
    <property type="match status" value="1"/>
</dbReference>
<name>A0A3B1C6V2_9ZZZZ</name>
<evidence type="ECO:0000256" key="2">
    <source>
        <dbReference type="ARBA" id="ARBA00022603"/>
    </source>
</evidence>
<keyword evidence="3" id="KW-0808">Transferase</keyword>
<feature type="domain" description="Radical SAM core" evidence="9">
    <location>
        <begin position="192"/>
        <end position="419"/>
    </location>
</feature>
<dbReference type="InterPro" id="IPR051198">
    <property type="entry name" value="BchE-like"/>
</dbReference>
<keyword evidence="7" id="KW-0411">Iron-sulfur</keyword>
<evidence type="ECO:0000256" key="7">
    <source>
        <dbReference type="ARBA" id="ARBA00023014"/>
    </source>
</evidence>
<dbReference type="SFLD" id="SFLDG01123">
    <property type="entry name" value="methyltransferase_(Class_B)"/>
    <property type="match status" value="1"/>
</dbReference>
<dbReference type="GO" id="GO:0051539">
    <property type="term" value="F:4 iron, 4 sulfur cluster binding"/>
    <property type="evidence" value="ECO:0007669"/>
    <property type="project" value="UniProtKB-KW"/>
</dbReference>
<evidence type="ECO:0000259" key="8">
    <source>
        <dbReference type="PROSITE" id="PS51332"/>
    </source>
</evidence>
<organism evidence="10">
    <name type="scientific">hydrothermal vent metagenome</name>
    <dbReference type="NCBI Taxonomy" id="652676"/>
    <lineage>
        <taxon>unclassified sequences</taxon>
        <taxon>metagenomes</taxon>
        <taxon>ecological metagenomes</taxon>
    </lineage>
</organism>
<dbReference type="InterPro" id="IPR023404">
    <property type="entry name" value="rSAM_horseshoe"/>
</dbReference>
<evidence type="ECO:0000259" key="9">
    <source>
        <dbReference type="PROSITE" id="PS51918"/>
    </source>
</evidence>
<evidence type="ECO:0000256" key="1">
    <source>
        <dbReference type="ARBA" id="ARBA00001966"/>
    </source>
</evidence>
<evidence type="ECO:0000256" key="4">
    <source>
        <dbReference type="ARBA" id="ARBA00022691"/>
    </source>
</evidence>
<dbReference type="PANTHER" id="PTHR43409:SF7">
    <property type="entry name" value="BLL1977 PROTEIN"/>
    <property type="match status" value="1"/>
</dbReference>
<dbReference type="InterPro" id="IPR007197">
    <property type="entry name" value="rSAM"/>
</dbReference>
<dbReference type="GO" id="GO:0003824">
    <property type="term" value="F:catalytic activity"/>
    <property type="evidence" value="ECO:0007669"/>
    <property type="project" value="InterPro"/>
</dbReference>
<comment type="cofactor">
    <cofactor evidence="1">
        <name>[4Fe-4S] cluster</name>
        <dbReference type="ChEBI" id="CHEBI:49883"/>
    </cofactor>
</comment>
<reference evidence="10" key="1">
    <citation type="submission" date="2018-06" db="EMBL/GenBank/DDBJ databases">
        <authorList>
            <person name="Zhirakovskaya E."/>
        </authorList>
    </citation>
    <scope>NUCLEOTIDE SEQUENCE</scope>
</reference>
<dbReference type="GO" id="GO:0031419">
    <property type="term" value="F:cobalamin binding"/>
    <property type="evidence" value="ECO:0007669"/>
    <property type="project" value="InterPro"/>
</dbReference>
<evidence type="ECO:0000256" key="6">
    <source>
        <dbReference type="ARBA" id="ARBA00023004"/>
    </source>
</evidence>
<dbReference type="Pfam" id="PF04055">
    <property type="entry name" value="Radical_SAM"/>
    <property type="match status" value="1"/>
</dbReference>
<dbReference type="Pfam" id="PF02310">
    <property type="entry name" value="B12-binding"/>
    <property type="match status" value="1"/>
</dbReference>
<keyword evidence="5" id="KW-0479">Metal-binding</keyword>
<dbReference type="SMART" id="SM00729">
    <property type="entry name" value="Elp3"/>
    <property type="match status" value="1"/>
</dbReference>
<dbReference type="GO" id="GO:0046872">
    <property type="term" value="F:metal ion binding"/>
    <property type="evidence" value="ECO:0007669"/>
    <property type="project" value="UniProtKB-KW"/>
</dbReference>
<protein>
    <submittedName>
        <fullName evidence="10">Uncharacterized protein</fullName>
    </submittedName>
</protein>
<dbReference type="CDD" id="cd02068">
    <property type="entry name" value="radical_SAM_B12_BD"/>
    <property type="match status" value="1"/>
</dbReference>
<evidence type="ECO:0000256" key="3">
    <source>
        <dbReference type="ARBA" id="ARBA00022679"/>
    </source>
</evidence>
<keyword evidence="6" id="KW-0408">Iron</keyword>
<dbReference type="InterPro" id="IPR006158">
    <property type="entry name" value="Cobalamin-bd"/>
</dbReference>
<keyword evidence="2" id="KW-0489">Methyltransferase</keyword>
<dbReference type="Gene3D" id="3.80.30.20">
    <property type="entry name" value="tm_1862 like domain"/>
    <property type="match status" value="1"/>
</dbReference>
<dbReference type="InterPro" id="IPR058240">
    <property type="entry name" value="rSAM_sf"/>
</dbReference>
<keyword evidence="4" id="KW-0949">S-adenosyl-L-methionine</keyword>
<dbReference type="SFLD" id="SFLDG01082">
    <property type="entry name" value="B12-binding_domain_containing"/>
    <property type="match status" value="1"/>
</dbReference>
<evidence type="ECO:0000313" key="10">
    <source>
        <dbReference type="EMBL" id="VAX19598.1"/>
    </source>
</evidence>
<evidence type="ECO:0000256" key="5">
    <source>
        <dbReference type="ARBA" id="ARBA00022723"/>
    </source>
</evidence>
<proteinExistence type="predicted"/>
<dbReference type="PANTHER" id="PTHR43409">
    <property type="entry name" value="ANAEROBIC MAGNESIUM-PROTOPORPHYRIN IX MONOMETHYL ESTER CYCLASE-RELATED"/>
    <property type="match status" value="1"/>
</dbReference>
<dbReference type="InterPro" id="IPR006638">
    <property type="entry name" value="Elp3/MiaA/NifB-like_rSAM"/>
</dbReference>
<dbReference type="CDD" id="cd01335">
    <property type="entry name" value="Radical_SAM"/>
    <property type="match status" value="1"/>
</dbReference>
<dbReference type="Gene3D" id="3.40.50.280">
    <property type="entry name" value="Cobalamin-binding domain"/>
    <property type="match status" value="1"/>
</dbReference>